<feature type="domain" description="Phosphotyrosine protein phosphatase I" evidence="4">
    <location>
        <begin position="50"/>
        <end position="187"/>
    </location>
</feature>
<dbReference type="SUPFAM" id="SSF52788">
    <property type="entry name" value="Phosphotyrosine protein phosphatases I"/>
    <property type="match status" value="1"/>
</dbReference>
<dbReference type="GO" id="GO:0004725">
    <property type="term" value="F:protein tyrosine phosphatase activity"/>
    <property type="evidence" value="ECO:0007669"/>
    <property type="project" value="InterPro"/>
</dbReference>
<dbReference type="PANTHER" id="PTHR11717:SF31">
    <property type="entry name" value="LOW MOLECULAR WEIGHT PROTEIN-TYROSINE-PHOSPHATASE ETP-RELATED"/>
    <property type="match status" value="1"/>
</dbReference>
<name>A0A3B0YST9_9ZZZZ</name>
<evidence type="ECO:0000259" key="4">
    <source>
        <dbReference type="SMART" id="SM00226"/>
    </source>
</evidence>
<keyword evidence="2" id="KW-0378">Hydrolase</keyword>
<keyword evidence="3" id="KW-0904">Protein phosphatase</keyword>
<dbReference type="AlphaFoldDB" id="A0A3B0YST9"/>
<dbReference type="Gene3D" id="3.40.50.2300">
    <property type="match status" value="1"/>
</dbReference>
<dbReference type="InterPro" id="IPR036196">
    <property type="entry name" value="Ptyr_pPase_sf"/>
</dbReference>
<dbReference type="EMBL" id="UOFL01000023">
    <property type="protein sequence ID" value="VAW71546.1"/>
    <property type="molecule type" value="Genomic_DNA"/>
</dbReference>
<evidence type="ECO:0000256" key="3">
    <source>
        <dbReference type="ARBA" id="ARBA00022912"/>
    </source>
</evidence>
<reference evidence="5" key="1">
    <citation type="submission" date="2018-06" db="EMBL/GenBank/DDBJ databases">
        <authorList>
            <person name="Zhirakovskaya E."/>
        </authorList>
    </citation>
    <scope>NUCLEOTIDE SEQUENCE</scope>
</reference>
<evidence type="ECO:0000313" key="5">
    <source>
        <dbReference type="EMBL" id="VAW71546.1"/>
    </source>
</evidence>
<gene>
    <name evidence="5" type="ORF">MNBD_GAMMA12-3563</name>
</gene>
<evidence type="ECO:0000256" key="2">
    <source>
        <dbReference type="ARBA" id="ARBA00022801"/>
    </source>
</evidence>
<dbReference type="SMART" id="SM00226">
    <property type="entry name" value="LMWPc"/>
    <property type="match status" value="1"/>
</dbReference>
<dbReference type="InterPro" id="IPR017867">
    <property type="entry name" value="Tyr_phospatase_low_mol_wt"/>
</dbReference>
<dbReference type="PANTHER" id="PTHR11717">
    <property type="entry name" value="LOW MOLECULAR WEIGHT PROTEIN TYROSINE PHOSPHATASE"/>
    <property type="match status" value="1"/>
</dbReference>
<evidence type="ECO:0000256" key="1">
    <source>
        <dbReference type="ARBA" id="ARBA00011063"/>
    </source>
</evidence>
<dbReference type="Pfam" id="PF01451">
    <property type="entry name" value="LMWPc"/>
    <property type="match status" value="1"/>
</dbReference>
<dbReference type="PRINTS" id="PR00719">
    <property type="entry name" value="LMWPTPASE"/>
</dbReference>
<organism evidence="5">
    <name type="scientific">hydrothermal vent metagenome</name>
    <dbReference type="NCBI Taxonomy" id="652676"/>
    <lineage>
        <taxon>unclassified sequences</taxon>
        <taxon>metagenomes</taxon>
        <taxon>ecological metagenomes</taxon>
    </lineage>
</organism>
<sequence>MYKLPVNSMEHWFGDKYGSKRGFLKTQWHRLVYRFGGHNLYHHIDWSSVDRLVFICKGNICRSAFAETVARDLGMDAISAGTHTNEGAPADSVAIKTAQALGYDLSKHLSTPVEYANFRKTDLLITMEPWQAELVKYSLARRYATTLLGLWSRPVQPYIFDPYGSSAVSFQHCFQYITKSVYEIVEKIQKSN</sequence>
<protein>
    <recommendedName>
        <fullName evidence="4">Phosphotyrosine protein phosphatase I domain-containing protein</fullName>
    </recommendedName>
</protein>
<accession>A0A3B0YST9</accession>
<dbReference type="InterPro" id="IPR023485">
    <property type="entry name" value="Ptyr_pPase"/>
</dbReference>
<proteinExistence type="inferred from homology"/>
<comment type="similarity">
    <text evidence="1">Belongs to the low molecular weight phosphotyrosine protein phosphatase family.</text>
</comment>
<dbReference type="InterPro" id="IPR050438">
    <property type="entry name" value="LMW_PTPase"/>
</dbReference>